<dbReference type="Pfam" id="PF01730">
    <property type="entry name" value="UreF"/>
    <property type="match status" value="1"/>
</dbReference>
<dbReference type="InterPro" id="IPR002639">
    <property type="entry name" value="UreF"/>
</dbReference>
<name>A0ABQ2D2E9_9DEIO</name>
<comment type="caution">
    <text evidence="4">The sequence shown here is derived from an EMBL/GenBank/DDBJ whole genome shotgun (WGS) entry which is preliminary data.</text>
</comment>
<proteinExistence type="inferred from homology"/>
<comment type="function">
    <text evidence="3">Required for maturation of urease via the functional incorporation of the urease nickel metallocenter.</text>
</comment>
<keyword evidence="2 3" id="KW-0143">Chaperone</keyword>
<dbReference type="HAMAP" id="MF_01385">
    <property type="entry name" value="UreF"/>
    <property type="match status" value="1"/>
</dbReference>
<evidence type="ECO:0000256" key="3">
    <source>
        <dbReference type="HAMAP-Rule" id="MF_01385"/>
    </source>
</evidence>
<keyword evidence="3" id="KW-0963">Cytoplasm</keyword>
<dbReference type="PANTHER" id="PTHR33620:SF1">
    <property type="entry name" value="UREASE ACCESSORY PROTEIN F"/>
    <property type="match status" value="1"/>
</dbReference>
<dbReference type="EMBL" id="BMOD01000012">
    <property type="protein sequence ID" value="GGJ42328.1"/>
    <property type="molecule type" value="Genomic_DNA"/>
</dbReference>
<protein>
    <recommendedName>
        <fullName evidence="3">Urease accessory protein UreF</fullName>
    </recommendedName>
</protein>
<accession>A0ABQ2D2E9</accession>
<dbReference type="InterPro" id="IPR038277">
    <property type="entry name" value="UreF_sf"/>
</dbReference>
<keyword evidence="5" id="KW-1185">Reference proteome</keyword>
<evidence type="ECO:0000256" key="2">
    <source>
        <dbReference type="ARBA" id="ARBA00023186"/>
    </source>
</evidence>
<evidence type="ECO:0000313" key="4">
    <source>
        <dbReference type="EMBL" id="GGJ42328.1"/>
    </source>
</evidence>
<gene>
    <name evidence="3" type="primary">ureF</name>
    <name evidence="4" type="ORF">GCM10008938_30530</name>
</gene>
<organism evidence="4 5">
    <name type="scientific">Deinococcus roseus</name>
    <dbReference type="NCBI Taxonomy" id="392414"/>
    <lineage>
        <taxon>Bacteria</taxon>
        <taxon>Thermotogati</taxon>
        <taxon>Deinococcota</taxon>
        <taxon>Deinococci</taxon>
        <taxon>Deinococcales</taxon>
        <taxon>Deinococcaceae</taxon>
        <taxon>Deinococcus</taxon>
    </lineage>
</organism>
<dbReference type="PIRSF" id="PIRSF009467">
    <property type="entry name" value="Ureas_acces_UreF"/>
    <property type="match status" value="1"/>
</dbReference>
<sequence>MKHRLILQQMFDSQFPLGGFAHSGGLESYTAQPLKPPQLLALLGNHIRLGGLRLEVSAMALVYADSDPEQLAQELTAWKSTPTSLHASTALGKRLIKLARRLWGVELPKLSEQHFALQCALLGRQLHLPLEDLCLAYSQAQITSMLSACTRCMPLSPEQAQEILLGLQDTLLSETLQRIQQPELSSAMPALDLRSHQQAFLYTRLFQS</sequence>
<dbReference type="PANTHER" id="PTHR33620">
    <property type="entry name" value="UREASE ACCESSORY PROTEIN F"/>
    <property type="match status" value="1"/>
</dbReference>
<reference evidence="5" key="1">
    <citation type="journal article" date="2019" name="Int. J. Syst. Evol. Microbiol.">
        <title>The Global Catalogue of Microorganisms (GCM) 10K type strain sequencing project: providing services to taxonomists for standard genome sequencing and annotation.</title>
        <authorList>
            <consortium name="The Broad Institute Genomics Platform"/>
            <consortium name="The Broad Institute Genome Sequencing Center for Infectious Disease"/>
            <person name="Wu L."/>
            <person name="Ma J."/>
        </authorList>
    </citation>
    <scope>NUCLEOTIDE SEQUENCE [LARGE SCALE GENOMIC DNA]</scope>
    <source>
        <strain evidence="5">JCM 14370</strain>
    </source>
</reference>
<evidence type="ECO:0000313" key="5">
    <source>
        <dbReference type="Proteomes" id="UP000632222"/>
    </source>
</evidence>
<comment type="subunit">
    <text evidence="3">UreD, UreF and UreG form a complex that acts as a GTP-hydrolysis-dependent molecular chaperone, activating the urease apoprotein by helping to assemble the nickel containing metallocenter of UreC. The UreE protein probably delivers the nickel.</text>
</comment>
<dbReference type="RefSeq" id="WP_189003828.1">
    <property type="nucleotide sequence ID" value="NZ_BMOD01000012.1"/>
</dbReference>
<evidence type="ECO:0000256" key="1">
    <source>
        <dbReference type="ARBA" id="ARBA00022988"/>
    </source>
</evidence>
<comment type="subcellular location">
    <subcellularLocation>
        <location evidence="3">Cytoplasm</location>
    </subcellularLocation>
</comment>
<dbReference type="Gene3D" id="1.10.4190.10">
    <property type="entry name" value="Urease accessory protein UreF"/>
    <property type="match status" value="1"/>
</dbReference>
<keyword evidence="1 3" id="KW-0996">Nickel insertion</keyword>
<comment type="similarity">
    <text evidence="3">Belongs to the UreF family.</text>
</comment>
<dbReference type="Proteomes" id="UP000632222">
    <property type="component" value="Unassembled WGS sequence"/>
</dbReference>